<dbReference type="PRINTS" id="PR00080">
    <property type="entry name" value="SDRFAMILY"/>
</dbReference>
<dbReference type="Pfam" id="PF13561">
    <property type="entry name" value="adh_short_C2"/>
    <property type="match status" value="1"/>
</dbReference>
<accession>A0A6H0KRW7</accession>
<dbReference type="InterPro" id="IPR051122">
    <property type="entry name" value="SDR_DHRS6-like"/>
</dbReference>
<comment type="similarity">
    <text evidence="1">Belongs to the short-chain dehydrogenases/reductases (SDR) family.</text>
</comment>
<sequence length="250" mass="26496">MEQFNPFSLVGKQILVTGASSGIGKGIALACAKMGATVIITGRNVERLNETLSLMSEGDHKAISADLTKAEDIDRLVSELPKLDGLVQCAGVGSRVPCKQISKDDIAHVMQPNMEAPILLQTALLSKKKINKASSIVYIASRAYQSPSMGNAVYSASKGAIVAYAKCLALELASRQIRVNCVCPGMVWTDLITNDVDKETLEGAQLRYPLKRFGTTDDVANLAIYLLSDASGWMTGSCVDISGGGEGVLV</sequence>
<evidence type="ECO:0000313" key="4">
    <source>
        <dbReference type="Proteomes" id="UP000501780"/>
    </source>
</evidence>
<evidence type="ECO:0000256" key="1">
    <source>
        <dbReference type="ARBA" id="ARBA00006484"/>
    </source>
</evidence>
<dbReference type="PANTHER" id="PTHR43477">
    <property type="entry name" value="DIHYDROANTICAPSIN 7-DEHYDROGENASE"/>
    <property type="match status" value="1"/>
</dbReference>
<dbReference type="PANTHER" id="PTHR43477:SF1">
    <property type="entry name" value="DIHYDROANTICAPSIN 7-DEHYDROGENASE"/>
    <property type="match status" value="1"/>
</dbReference>
<dbReference type="CDD" id="cd05233">
    <property type="entry name" value="SDR_c"/>
    <property type="match status" value="1"/>
</dbReference>
<evidence type="ECO:0000313" key="3">
    <source>
        <dbReference type="EMBL" id="QIU96102.1"/>
    </source>
</evidence>
<dbReference type="FunFam" id="3.40.50.720:FF:000084">
    <property type="entry name" value="Short-chain dehydrogenase reductase"/>
    <property type="match status" value="1"/>
</dbReference>
<protein>
    <submittedName>
        <fullName evidence="3">SDR family oxidoreductase</fullName>
    </submittedName>
</protein>
<dbReference type="InterPro" id="IPR020904">
    <property type="entry name" value="Sc_DH/Rdtase_CS"/>
</dbReference>
<dbReference type="Gene3D" id="3.40.50.720">
    <property type="entry name" value="NAD(P)-binding Rossmann-like Domain"/>
    <property type="match status" value="1"/>
</dbReference>
<dbReference type="KEGG" id="bfc:BacF7301_18960"/>
<evidence type="ECO:0000256" key="2">
    <source>
        <dbReference type="ARBA" id="ARBA00023002"/>
    </source>
</evidence>
<dbReference type="PROSITE" id="PS00061">
    <property type="entry name" value="ADH_SHORT"/>
    <property type="match status" value="1"/>
</dbReference>
<dbReference type="InterPro" id="IPR002347">
    <property type="entry name" value="SDR_fam"/>
</dbReference>
<keyword evidence="2" id="KW-0560">Oxidoreductase</keyword>
<gene>
    <name evidence="3" type="ORF">BacF7301_18960</name>
</gene>
<dbReference type="SUPFAM" id="SSF51735">
    <property type="entry name" value="NAD(P)-binding Rossmann-fold domains"/>
    <property type="match status" value="1"/>
</dbReference>
<dbReference type="GO" id="GO:0016491">
    <property type="term" value="F:oxidoreductase activity"/>
    <property type="evidence" value="ECO:0007669"/>
    <property type="project" value="UniProtKB-KW"/>
</dbReference>
<dbReference type="Proteomes" id="UP000501780">
    <property type="component" value="Chromosome"/>
</dbReference>
<organism evidence="3 4">
    <name type="scientific">Bacteroides faecium</name>
    <dbReference type="NCBI Taxonomy" id="2715212"/>
    <lineage>
        <taxon>Bacteria</taxon>
        <taxon>Pseudomonadati</taxon>
        <taxon>Bacteroidota</taxon>
        <taxon>Bacteroidia</taxon>
        <taxon>Bacteroidales</taxon>
        <taxon>Bacteroidaceae</taxon>
        <taxon>Bacteroides</taxon>
    </lineage>
</organism>
<keyword evidence="4" id="KW-1185">Reference proteome</keyword>
<reference evidence="3 4" key="1">
    <citation type="submission" date="2020-03" db="EMBL/GenBank/DDBJ databases">
        <title>Genomic analysis of Bacteroides faecium CBA7301.</title>
        <authorList>
            <person name="Kim J."/>
            <person name="Roh S.W."/>
        </authorList>
    </citation>
    <scope>NUCLEOTIDE SEQUENCE [LARGE SCALE GENOMIC DNA]</scope>
    <source>
        <strain evidence="3 4">CBA7301</strain>
    </source>
</reference>
<proteinExistence type="inferred from homology"/>
<name>A0A6H0KRW7_9BACE</name>
<dbReference type="AlphaFoldDB" id="A0A6H0KRW7"/>
<dbReference type="EMBL" id="CP050831">
    <property type="protein sequence ID" value="QIU96102.1"/>
    <property type="molecule type" value="Genomic_DNA"/>
</dbReference>
<dbReference type="InterPro" id="IPR036291">
    <property type="entry name" value="NAD(P)-bd_dom_sf"/>
</dbReference>
<dbReference type="PRINTS" id="PR00081">
    <property type="entry name" value="GDHRDH"/>
</dbReference>
<dbReference type="RefSeq" id="WP_167965261.1">
    <property type="nucleotide sequence ID" value="NZ_CP050831.1"/>
</dbReference>